<dbReference type="PANTHER" id="PTHR43228:SF1">
    <property type="entry name" value="TWO-COMPONENT RESPONSE REGULATOR ARR22"/>
    <property type="match status" value="1"/>
</dbReference>
<dbReference type="SUPFAM" id="SSF48452">
    <property type="entry name" value="TPR-like"/>
    <property type="match status" value="1"/>
</dbReference>
<accession>A0A0J1H0G3</accession>
<dbReference type="AlphaFoldDB" id="A0A0J1H0G3"/>
<feature type="modified residue" description="4-aspartylphosphate" evidence="1">
    <location>
        <position position="65"/>
    </location>
</feature>
<dbReference type="OrthoDB" id="5902636at2"/>
<dbReference type="Gene3D" id="1.25.40.10">
    <property type="entry name" value="Tetratricopeptide repeat domain"/>
    <property type="match status" value="1"/>
</dbReference>
<dbReference type="SMART" id="SM00448">
    <property type="entry name" value="REC"/>
    <property type="match status" value="1"/>
</dbReference>
<dbReference type="InterPro" id="IPR001789">
    <property type="entry name" value="Sig_transdc_resp-reg_receiver"/>
</dbReference>
<dbReference type="RefSeq" id="WP_047887378.1">
    <property type="nucleotide sequence ID" value="NZ_CP071325.1"/>
</dbReference>
<dbReference type="InterPro" id="IPR011990">
    <property type="entry name" value="TPR-like_helical_dom_sf"/>
</dbReference>
<evidence type="ECO:0000256" key="1">
    <source>
        <dbReference type="PROSITE-ProRule" id="PRU00169"/>
    </source>
</evidence>
<dbReference type="Gene3D" id="3.40.50.2300">
    <property type="match status" value="1"/>
</dbReference>
<dbReference type="Proteomes" id="UP000035909">
    <property type="component" value="Unassembled WGS sequence"/>
</dbReference>
<dbReference type="EMBL" id="LDOU01000026">
    <property type="protein sequence ID" value="KLV05294.1"/>
    <property type="molecule type" value="Genomic_DNA"/>
</dbReference>
<protein>
    <recommendedName>
        <fullName evidence="2">Response regulatory domain-containing protein</fullName>
    </recommendedName>
</protein>
<organism evidence="3 4">
    <name type="scientific">Photobacterium ganghwense</name>
    <dbReference type="NCBI Taxonomy" id="320778"/>
    <lineage>
        <taxon>Bacteria</taxon>
        <taxon>Pseudomonadati</taxon>
        <taxon>Pseudomonadota</taxon>
        <taxon>Gammaproteobacteria</taxon>
        <taxon>Vibrionales</taxon>
        <taxon>Vibrionaceae</taxon>
        <taxon>Photobacterium</taxon>
    </lineage>
</organism>
<dbReference type="InterPro" id="IPR011006">
    <property type="entry name" value="CheY-like_superfamily"/>
</dbReference>
<dbReference type="InterPro" id="IPR052048">
    <property type="entry name" value="ST_Response_Regulator"/>
</dbReference>
<evidence type="ECO:0000313" key="4">
    <source>
        <dbReference type="Proteomes" id="UP000035909"/>
    </source>
</evidence>
<keyword evidence="4" id="KW-1185">Reference proteome</keyword>
<name>A0A0J1H0G3_9GAMM</name>
<dbReference type="Pfam" id="PF00072">
    <property type="entry name" value="Response_reg"/>
    <property type="match status" value="1"/>
</dbReference>
<dbReference type="SUPFAM" id="SSF52172">
    <property type="entry name" value="CheY-like"/>
    <property type="match status" value="1"/>
</dbReference>
<dbReference type="PATRIC" id="fig|320778.3.peg.4684"/>
<proteinExistence type="predicted"/>
<sequence>MGQKAVDNTEVDNIRVLIVEDHKSAATLLKSILRQAGVTNIDIAHGHTQAITRCQLNAYDLLFIDYHLDDILTGTELVSLLRRRRHITTYCGVILLSGDHSAEVILTSLSVEPDSFITKPITTDQVQKKLFAVMDEITLRKPIYQAMETGNHEEAVSLCKQSLQHSGYHRKREGLLLDLLMTNNQWGQAERFATLLQKYHPSAHISLVQAKIAAHKDNLPAAIALLQRQLTETPLHIELYDYLAEYQEQNRQRYEALETAQKALTLTPGISHRALRVARLAAELDKTEQLIKAGHTLAGHLPIIDVEWIICFSQYMAIYEQAYFQHAAASLRAKLRQALKQIDRRAQSRILPAQQPFLTSFSHIMTARLTLGNVTPLKAKRRLLLGMSTYFDMITKLPSVMIADAMPLLIHFGETQLIAECLRALSLRDRFDHHSQQRLRALRENTLLVQAVRQLERRLAEAYDLLESPEQALPRYEAILVDYPLSTEANLGRLQCLYALNMGEEQPLRQSLQAISSMPLPDSLDKWRTRLFELMASPCSSPGQVRLIRPYQKRTRQFLLAGYGQAPQPGEEALGI</sequence>
<feature type="domain" description="Response regulatory" evidence="2">
    <location>
        <begin position="15"/>
        <end position="134"/>
    </location>
</feature>
<gene>
    <name evidence="3" type="ORF">ABT57_21840</name>
</gene>
<keyword evidence="1" id="KW-0597">Phosphoprotein</keyword>
<dbReference type="STRING" id="320778.ABT57_21840"/>
<evidence type="ECO:0000313" key="3">
    <source>
        <dbReference type="EMBL" id="KLV05294.1"/>
    </source>
</evidence>
<dbReference type="PANTHER" id="PTHR43228">
    <property type="entry name" value="TWO-COMPONENT RESPONSE REGULATOR"/>
    <property type="match status" value="1"/>
</dbReference>
<evidence type="ECO:0000259" key="2">
    <source>
        <dbReference type="PROSITE" id="PS50110"/>
    </source>
</evidence>
<dbReference type="GO" id="GO:0000160">
    <property type="term" value="P:phosphorelay signal transduction system"/>
    <property type="evidence" value="ECO:0007669"/>
    <property type="project" value="InterPro"/>
</dbReference>
<reference evidence="3 4" key="1">
    <citation type="submission" date="2015-05" db="EMBL/GenBank/DDBJ databases">
        <title>Photobacterium galathea sp. nov.</title>
        <authorList>
            <person name="Machado H."/>
            <person name="Gram L."/>
        </authorList>
    </citation>
    <scope>NUCLEOTIDE SEQUENCE [LARGE SCALE GENOMIC DNA]</scope>
    <source>
        <strain evidence="3 4">DSM 22954</strain>
    </source>
</reference>
<dbReference type="PROSITE" id="PS50110">
    <property type="entry name" value="RESPONSE_REGULATORY"/>
    <property type="match status" value="1"/>
</dbReference>
<comment type="caution">
    <text evidence="3">The sequence shown here is derived from an EMBL/GenBank/DDBJ whole genome shotgun (WGS) entry which is preliminary data.</text>
</comment>